<dbReference type="InterPro" id="IPR019811">
    <property type="entry name" value="HDH_CS"/>
</dbReference>
<comment type="similarity">
    <text evidence="3 14">Belongs to the homoserine dehydrogenase family.</text>
</comment>
<evidence type="ECO:0000256" key="1">
    <source>
        <dbReference type="ARBA" id="ARBA00005056"/>
    </source>
</evidence>
<dbReference type="OrthoDB" id="9808167at2"/>
<comment type="pathway">
    <text evidence="2 13">Amino-acid biosynthesis; L-methionine biosynthesis via de novo pathway; L-homoserine from L-aspartate: step 3/3.</text>
</comment>
<dbReference type="Pfam" id="PF00742">
    <property type="entry name" value="Homoserine_dh"/>
    <property type="match status" value="1"/>
</dbReference>
<evidence type="ECO:0000256" key="8">
    <source>
        <dbReference type="ARBA" id="ARBA00022857"/>
    </source>
</evidence>
<evidence type="ECO:0000256" key="11">
    <source>
        <dbReference type="PIRSR" id="PIRSR000098-1"/>
    </source>
</evidence>
<dbReference type="EC" id="1.1.1.3" evidence="4 13"/>
<evidence type="ECO:0000256" key="14">
    <source>
        <dbReference type="RuleBase" id="RU004171"/>
    </source>
</evidence>
<protein>
    <recommendedName>
        <fullName evidence="5 13">Homoserine dehydrogenase</fullName>
        <ecNumber evidence="4 13">1.1.1.3</ecNumber>
    </recommendedName>
</protein>
<dbReference type="FunFam" id="3.30.360.10:FF:000005">
    <property type="entry name" value="Homoserine dehydrogenase"/>
    <property type="match status" value="1"/>
</dbReference>
<keyword evidence="9 13" id="KW-0560">Oxidoreductase</keyword>
<evidence type="ECO:0000256" key="2">
    <source>
        <dbReference type="ARBA" id="ARBA00005062"/>
    </source>
</evidence>
<feature type="binding site" evidence="12">
    <location>
        <position position="191"/>
    </location>
    <ligand>
        <name>L-homoserine</name>
        <dbReference type="ChEBI" id="CHEBI:57476"/>
    </ligand>
</feature>
<dbReference type="CDD" id="cd04881">
    <property type="entry name" value="ACT_HSDH-Hom"/>
    <property type="match status" value="1"/>
</dbReference>
<dbReference type="InterPro" id="IPR016204">
    <property type="entry name" value="HDH"/>
</dbReference>
<evidence type="ECO:0000313" key="16">
    <source>
        <dbReference type="EMBL" id="SLM46922.1"/>
    </source>
</evidence>
<dbReference type="GO" id="GO:0009088">
    <property type="term" value="P:threonine biosynthetic process"/>
    <property type="evidence" value="ECO:0007669"/>
    <property type="project" value="UniProtKB-UniPathway"/>
</dbReference>
<evidence type="ECO:0000259" key="15">
    <source>
        <dbReference type="PROSITE" id="PS51671"/>
    </source>
</evidence>
<evidence type="ECO:0000256" key="10">
    <source>
        <dbReference type="ARBA" id="ARBA00023167"/>
    </source>
</evidence>
<dbReference type="InterPro" id="IPR005106">
    <property type="entry name" value="Asp/hSer_DH_NAD-bd"/>
</dbReference>
<name>A0A1W1I1Q6_9BACT</name>
<dbReference type="InterPro" id="IPR001342">
    <property type="entry name" value="HDH_cat"/>
</dbReference>
<evidence type="ECO:0000256" key="4">
    <source>
        <dbReference type="ARBA" id="ARBA00013213"/>
    </source>
</evidence>
<keyword evidence="8 12" id="KW-0521">NADP</keyword>
<dbReference type="SUPFAM" id="SSF55021">
    <property type="entry name" value="ACT-like"/>
    <property type="match status" value="1"/>
</dbReference>
<evidence type="ECO:0000256" key="5">
    <source>
        <dbReference type="ARBA" id="ARBA00013376"/>
    </source>
</evidence>
<dbReference type="Gene3D" id="3.30.70.260">
    <property type="match status" value="1"/>
</dbReference>
<dbReference type="NCBIfam" id="NF004976">
    <property type="entry name" value="PRK06349.1"/>
    <property type="match status" value="1"/>
</dbReference>
<dbReference type="SUPFAM" id="SSF55347">
    <property type="entry name" value="Glyceraldehyde-3-phosphate dehydrogenase-like, C-terminal domain"/>
    <property type="match status" value="1"/>
</dbReference>
<evidence type="ECO:0000256" key="13">
    <source>
        <dbReference type="RuleBase" id="RU000579"/>
    </source>
</evidence>
<dbReference type="Pfam" id="PF03447">
    <property type="entry name" value="NAD_binding_3"/>
    <property type="match status" value="1"/>
</dbReference>
<keyword evidence="10 13" id="KW-0486">Methionine biosynthesis</keyword>
<gene>
    <name evidence="16" type="primary">hom</name>
    <name evidence="16" type="ORF">NSJP_0750</name>
</gene>
<comment type="catalytic activity">
    <reaction evidence="13">
        <text>L-homoserine + NADP(+) = L-aspartate 4-semialdehyde + NADPH + H(+)</text>
        <dbReference type="Rhea" id="RHEA:15761"/>
        <dbReference type="ChEBI" id="CHEBI:15378"/>
        <dbReference type="ChEBI" id="CHEBI:57476"/>
        <dbReference type="ChEBI" id="CHEBI:57783"/>
        <dbReference type="ChEBI" id="CHEBI:58349"/>
        <dbReference type="ChEBI" id="CHEBI:537519"/>
        <dbReference type="EC" id="1.1.1.3"/>
    </reaction>
</comment>
<feature type="binding site" evidence="12">
    <location>
        <position position="106"/>
    </location>
    <ligand>
        <name>NADPH</name>
        <dbReference type="ChEBI" id="CHEBI:57783"/>
    </ligand>
</feature>
<dbReference type="PANTHER" id="PTHR43331:SF1">
    <property type="entry name" value="HOMOSERINE DEHYDROGENASE"/>
    <property type="match status" value="1"/>
</dbReference>
<dbReference type="KEGG" id="nja:NSJP_0750"/>
<dbReference type="GO" id="GO:0004412">
    <property type="term" value="F:homoserine dehydrogenase activity"/>
    <property type="evidence" value="ECO:0007669"/>
    <property type="project" value="UniProtKB-EC"/>
</dbReference>
<dbReference type="PROSITE" id="PS51671">
    <property type="entry name" value="ACT"/>
    <property type="match status" value="1"/>
</dbReference>
<dbReference type="PIRSF" id="PIRSF000098">
    <property type="entry name" value="Homoser_dehydrog"/>
    <property type="match status" value="1"/>
</dbReference>
<dbReference type="EMBL" id="LT828648">
    <property type="protein sequence ID" value="SLM46922.1"/>
    <property type="molecule type" value="Genomic_DNA"/>
</dbReference>
<organism evidence="16 17">
    <name type="scientific">Nitrospira japonica</name>
    <dbReference type="NCBI Taxonomy" id="1325564"/>
    <lineage>
        <taxon>Bacteria</taxon>
        <taxon>Pseudomonadati</taxon>
        <taxon>Nitrospirota</taxon>
        <taxon>Nitrospiria</taxon>
        <taxon>Nitrospirales</taxon>
        <taxon>Nitrospiraceae</taxon>
        <taxon>Nitrospira</taxon>
    </lineage>
</organism>
<evidence type="ECO:0000256" key="7">
    <source>
        <dbReference type="ARBA" id="ARBA00022697"/>
    </source>
</evidence>
<dbReference type="Pfam" id="PF01842">
    <property type="entry name" value="ACT"/>
    <property type="match status" value="1"/>
</dbReference>
<dbReference type="PROSITE" id="PS01042">
    <property type="entry name" value="HOMOSER_DHGENASE"/>
    <property type="match status" value="1"/>
</dbReference>
<keyword evidence="17" id="KW-1185">Reference proteome</keyword>
<accession>A0A1W1I1Q6</accession>
<dbReference type="PANTHER" id="PTHR43331">
    <property type="entry name" value="HOMOSERINE DEHYDROGENASE"/>
    <property type="match status" value="1"/>
</dbReference>
<reference evidence="16 17" key="1">
    <citation type="submission" date="2017-03" db="EMBL/GenBank/DDBJ databases">
        <authorList>
            <person name="Afonso C.L."/>
            <person name="Miller P.J."/>
            <person name="Scott M.A."/>
            <person name="Spackman E."/>
            <person name="Goraichik I."/>
            <person name="Dimitrov K.M."/>
            <person name="Suarez D.L."/>
            <person name="Swayne D.E."/>
        </authorList>
    </citation>
    <scope>NUCLEOTIDE SEQUENCE [LARGE SCALE GENOMIC DNA]</scope>
    <source>
        <strain evidence="16">Genome sequencing of Nitrospira japonica strain NJ11</strain>
    </source>
</reference>
<dbReference type="Gene3D" id="3.30.360.10">
    <property type="entry name" value="Dihydrodipicolinate Reductase, domain 2"/>
    <property type="match status" value="1"/>
</dbReference>
<feature type="binding site" evidence="12">
    <location>
        <begin position="10"/>
        <end position="17"/>
    </location>
    <ligand>
        <name>NADP(+)</name>
        <dbReference type="ChEBI" id="CHEBI:58349"/>
    </ligand>
</feature>
<evidence type="ECO:0000256" key="6">
    <source>
        <dbReference type="ARBA" id="ARBA00022605"/>
    </source>
</evidence>
<dbReference type="GO" id="GO:0050661">
    <property type="term" value="F:NADP binding"/>
    <property type="evidence" value="ECO:0007669"/>
    <property type="project" value="InterPro"/>
</dbReference>
<dbReference type="Gene3D" id="3.40.50.720">
    <property type="entry name" value="NAD(P)-binding Rossmann-like Domain"/>
    <property type="match status" value="1"/>
</dbReference>
<dbReference type="UniPathway" id="UPA00050">
    <property type="reaction ID" value="UER00063"/>
</dbReference>
<feature type="domain" description="ACT" evidence="15">
    <location>
        <begin position="356"/>
        <end position="431"/>
    </location>
</feature>
<dbReference type="UniPathway" id="UPA00051">
    <property type="reaction ID" value="UER00465"/>
</dbReference>
<dbReference type="InterPro" id="IPR002912">
    <property type="entry name" value="ACT_dom"/>
</dbReference>
<dbReference type="STRING" id="1325564.NSJP_0750"/>
<dbReference type="InterPro" id="IPR045865">
    <property type="entry name" value="ACT-like_dom_sf"/>
</dbReference>
<dbReference type="SUPFAM" id="SSF51735">
    <property type="entry name" value="NAD(P)-binding Rossmann-fold domains"/>
    <property type="match status" value="1"/>
</dbReference>
<comment type="pathway">
    <text evidence="1 13">Amino-acid biosynthesis; L-threonine biosynthesis; L-threonine from L-aspartate: step 3/5.</text>
</comment>
<dbReference type="InterPro" id="IPR036291">
    <property type="entry name" value="NAD(P)-bd_dom_sf"/>
</dbReference>
<evidence type="ECO:0000256" key="12">
    <source>
        <dbReference type="PIRSR" id="PIRSR000098-2"/>
    </source>
</evidence>
<feature type="active site" description="Proton donor" evidence="11">
    <location>
        <position position="206"/>
    </location>
</feature>
<dbReference type="Proteomes" id="UP000192042">
    <property type="component" value="Chromosome I"/>
</dbReference>
<dbReference type="GO" id="GO:0009086">
    <property type="term" value="P:methionine biosynthetic process"/>
    <property type="evidence" value="ECO:0007669"/>
    <property type="project" value="UniProtKB-KW"/>
</dbReference>
<evidence type="ECO:0000256" key="3">
    <source>
        <dbReference type="ARBA" id="ARBA00006753"/>
    </source>
</evidence>
<keyword evidence="6 13" id="KW-0028">Amino-acid biosynthesis</keyword>
<evidence type="ECO:0000313" key="17">
    <source>
        <dbReference type="Proteomes" id="UP000192042"/>
    </source>
</evidence>
<proteinExistence type="inferred from homology"/>
<sequence>MRSRVGVGIIGFGTVGSGVARILQNNAAIIRRRVGVPLEVVRIADLDVTRSRGIDLAPGVLVNDVKQVVADPHVDIVVELIGGCDFAKRILLDAMESGKHVVTANKALLALHGEELFAAAARKGVDLGFEASVGGGIPVIRAVTEGLAANAIQSIYGIINGTSNYILSRMTNEGQGFAENLAEAQRAGYAEADPTFDVAGTDSAHKLAILANLAFGSPINFKELYTEGITHITPHDIAYAREFGFTIKLLGIAKLVDGEVEARVHPTMLPADSPLAKIEGVYNAIQLVGDAVGDVVLVGRGAGDMAAGSAVVSDIIASARHLLKGGAGRVPPASFQQDQRRPLRMRPMEEISSLYYLRFMVLDRPGVLAQIAGELGRFGISISSMLQKGRRAGQTVPIVIKTHTAQERSVQMALREINRMDFMSEPATLVRVEGKDE</sequence>
<evidence type="ECO:0000256" key="9">
    <source>
        <dbReference type="ARBA" id="ARBA00023002"/>
    </source>
</evidence>
<dbReference type="AlphaFoldDB" id="A0A1W1I1Q6"/>
<keyword evidence="7 13" id="KW-0791">Threonine biosynthesis</keyword>